<keyword evidence="2" id="KW-1185">Reference proteome</keyword>
<reference evidence="2" key="1">
    <citation type="journal article" date="2014" name="Nat. Genet.">
        <title>A reference genome for common bean and genome-wide analysis of dual domestications.</title>
        <authorList>
            <person name="Schmutz J."/>
            <person name="McClean P.E."/>
            <person name="Mamidi S."/>
            <person name="Wu G.A."/>
            <person name="Cannon S.B."/>
            <person name="Grimwood J."/>
            <person name="Jenkins J."/>
            <person name="Shu S."/>
            <person name="Song Q."/>
            <person name="Chavarro C."/>
            <person name="Torres-Torres M."/>
            <person name="Geffroy V."/>
            <person name="Moghaddam S.M."/>
            <person name="Gao D."/>
            <person name="Abernathy B."/>
            <person name="Barry K."/>
            <person name="Blair M."/>
            <person name="Brick M.A."/>
            <person name="Chovatia M."/>
            <person name="Gepts P."/>
            <person name="Goodstein D.M."/>
            <person name="Gonzales M."/>
            <person name="Hellsten U."/>
            <person name="Hyten D.L."/>
            <person name="Jia G."/>
            <person name="Kelly J.D."/>
            <person name="Kudrna D."/>
            <person name="Lee R."/>
            <person name="Richard M.M."/>
            <person name="Miklas P.N."/>
            <person name="Osorno J.M."/>
            <person name="Rodrigues J."/>
            <person name="Thareau V."/>
            <person name="Urrea C.A."/>
            <person name="Wang M."/>
            <person name="Yu Y."/>
            <person name="Zhang M."/>
            <person name="Wing R.A."/>
            <person name="Cregan P.B."/>
            <person name="Rokhsar D.S."/>
            <person name="Jackson S.A."/>
        </authorList>
    </citation>
    <scope>NUCLEOTIDE SEQUENCE [LARGE SCALE GENOMIC DNA]</scope>
    <source>
        <strain evidence="2">cv. G19833</strain>
    </source>
</reference>
<proteinExistence type="predicted"/>
<name>V7CCM5_PHAVU</name>
<dbReference type="Gramene" id="ESW27889">
    <property type="protein sequence ID" value="ESW27889"/>
    <property type="gene ID" value="PHAVU_003G241000g"/>
</dbReference>
<dbReference type="Proteomes" id="UP000000226">
    <property type="component" value="Chromosome 3"/>
</dbReference>
<accession>V7CCM5</accession>
<organism evidence="1 2">
    <name type="scientific">Phaseolus vulgaris</name>
    <name type="common">Kidney bean</name>
    <name type="synonym">French bean</name>
    <dbReference type="NCBI Taxonomy" id="3885"/>
    <lineage>
        <taxon>Eukaryota</taxon>
        <taxon>Viridiplantae</taxon>
        <taxon>Streptophyta</taxon>
        <taxon>Embryophyta</taxon>
        <taxon>Tracheophyta</taxon>
        <taxon>Spermatophyta</taxon>
        <taxon>Magnoliopsida</taxon>
        <taxon>eudicotyledons</taxon>
        <taxon>Gunneridae</taxon>
        <taxon>Pentapetalae</taxon>
        <taxon>rosids</taxon>
        <taxon>fabids</taxon>
        <taxon>Fabales</taxon>
        <taxon>Fabaceae</taxon>
        <taxon>Papilionoideae</taxon>
        <taxon>50 kb inversion clade</taxon>
        <taxon>NPAAA clade</taxon>
        <taxon>indigoferoid/millettioid clade</taxon>
        <taxon>Phaseoleae</taxon>
        <taxon>Phaseolus</taxon>
    </lineage>
</organism>
<protein>
    <submittedName>
        <fullName evidence="1">Uncharacterized protein</fullName>
    </submittedName>
</protein>
<dbReference type="AlphaFoldDB" id="V7CCM5"/>
<evidence type="ECO:0000313" key="2">
    <source>
        <dbReference type="Proteomes" id="UP000000226"/>
    </source>
</evidence>
<gene>
    <name evidence="1" type="ORF">PHAVU_003G241000g</name>
</gene>
<sequence length="79" mass="8802">MSCIKRLTKEEREVETEGMKEGLDCRKKGRGIALKREEVGWCGMGLVGKPMGKSKWVGVELISYSSEKGPTLLPILLFC</sequence>
<dbReference type="EMBL" id="CM002290">
    <property type="protein sequence ID" value="ESW27889.1"/>
    <property type="molecule type" value="Genomic_DNA"/>
</dbReference>
<evidence type="ECO:0000313" key="1">
    <source>
        <dbReference type="EMBL" id="ESW27889.1"/>
    </source>
</evidence>